<name>A0AAP0PH47_9MAGN</name>
<comment type="caution">
    <text evidence="1">The sequence shown here is derived from an EMBL/GenBank/DDBJ whole genome shotgun (WGS) entry which is preliminary data.</text>
</comment>
<reference evidence="1 2" key="1">
    <citation type="submission" date="2024-01" db="EMBL/GenBank/DDBJ databases">
        <title>Genome assemblies of Stephania.</title>
        <authorList>
            <person name="Yang L."/>
        </authorList>
    </citation>
    <scope>NUCLEOTIDE SEQUENCE [LARGE SCALE GENOMIC DNA]</scope>
    <source>
        <strain evidence="1">YNDBR</strain>
        <tissue evidence="1">Leaf</tissue>
    </source>
</reference>
<organism evidence="1 2">
    <name type="scientific">Stephania yunnanensis</name>
    <dbReference type="NCBI Taxonomy" id="152371"/>
    <lineage>
        <taxon>Eukaryota</taxon>
        <taxon>Viridiplantae</taxon>
        <taxon>Streptophyta</taxon>
        <taxon>Embryophyta</taxon>
        <taxon>Tracheophyta</taxon>
        <taxon>Spermatophyta</taxon>
        <taxon>Magnoliopsida</taxon>
        <taxon>Ranunculales</taxon>
        <taxon>Menispermaceae</taxon>
        <taxon>Menispermoideae</taxon>
        <taxon>Cissampelideae</taxon>
        <taxon>Stephania</taxon>
    </lineage>
</organism>
<dbReference type="AlphaFoldDB" id="A0AAP0PH47"/>
<dbReference type="Proteomes" id="UP001420932">
    <property type="component" value="Unassembled WGS sequence"/>
</dbReference>
<keyword evidence="2" id="KW-1185">Reference proteome</keyword>
<sequence length="72" mass="8388">MSLSYLICIRKRHLLGISLRYIYILKLIVSSSASIINVRFETSIFDFIVFKNGFPKIREVILKKLSSFMSKT</sequence>
<evidence type="ECO:0000313" key="1">
    <source>
        <dbReference type="EMBL" id="KAK9142644.1"/>
    </source>
</evidence>
<evidence type="ECO:0000313" key="2">
    <source>
        <dbReference type="Proteomes" id="UP001420932"/>
    </source>
</evidence>
<dbReference type="EMBL" id="JBBNAF010000005">
    <property type="protein sequence ID" value="KAK9142644.1"/>
    <property type="molecule type" value="Genomic_DNA"/>
</dbReference>
<gene>
    <name evidence="1" type="ORF">Syun_012044</name>
</gene>
<proteinExistence type="predicted"/>
<accession>A0AAP0PH47</accession>
<protein>
    <submittedName>
        <fullName evidence="1">Uncharacterized protein</fullName>
    </submittedName>
</protein>